<evidence type="ECO:0000256" key="1">
    <source>
        <dbReference type="ARBA" id="ARBA00001933"/>
    </source>
</evidence>
<sequence>MVNSASLCLCGEKMIQTLEHTAFDVQAIRQHFPVLNRVVKGKPLVYFDNAATTQKPQVVIDALADYYKNYNANIHRGIHSLAEEATAAYEATRDTVQQFIHAKEREEIIFTRGVTESINLVAYTWARTNLKAGDEIIISGMEHHSNIVPWQLIGEMTGAKLKVIPVNDSGELIMEEFHQLLTEKVKLVSVVHASNSLGTINPVKEIIDAAHKVGAVVMIDGAQSTVHLDIDVQELDCDFFAISSHKVYGPTGIGVLYGKRALLEAMPPFMGGGEMIKDVSFEKTTWNDLPYKFEAGTPNIADTVALKAALDFVSGIGKATIRQHEDALLKYATEQLQSIDGIRLIGTAKQKVSVASYVVEGVHPQDLGILLDNQGVAVRTGHHCTQPLMNRFGIPGTTRASFAMYNTKEEVDVMIAGLHKAIKLLR</sequence>
<dbReference type="SUPFAM" id="SSF53383">
    <property type="entry name" value="PLP-dependent transferases"/>
    <property type="match status" value="1"/>
</dbReference>
<dbReference type="InterPro" id="IPR000192">
    <property type="entry name" value="Aminotrans_V_dom"/>
</dbReference>
<feature type="domain" description="Aminotransferase class V" evidence="9">
    <location>
        <begin position="45"/>
        <end position="413"/>
    </location>
</feature>
<dbReference type="Proteomes" id="UP000316167">
    <property type="component" value="Unassembled WGS sequence"/>
</dbReference>
<comment type="catalytic activity">
    <reaction evidence="6 8">
        <text>(sulfur carrier)-H + L-cysteine = (sulfur carrier)-SH + L-alanine</text>
        <dbReference type="Rhea" id="RHEA:43892"/>
        <dbReference type="Rhea" id="RHEA-COMP:14737"/>
        <dbReference type="Rhea" id="RHEA-COMP:14739"/>
        <dbReference type="ChEBI" id="CHEBI:29917"/>
        <dbReference type="ChEBI" id="CHEBI:35235"/>
        <dbReference type="ChEBI" id="CHEBI:57972"/>
        <dbReference type="ChEBI" id="CHEBI:64428"/>
        <dbReference type="EC" id="2.8.1.7"/>
    </reaction>
</comment>
<comment type="caution">
    <text evidence="10">The sequence shown here is derived from an EMBL/GenBank/DDBJ whole genome shotgun (WGS) entry which is preliminary data.</text>
</comment>
<comment type="function">
    <text evidence="2 8">Catalyzes the removal of elemental sulfur and selenium atoms from L-cysteine, L-cystine, L-selenocysteine, and L-selenocystine to produce L-alanine.</text>
</comment>
<gene>
    <name evidence="10" type="ORF">IQ13_3746</name>
</gene>
<evidence type="ECO:0000256" key="8">
    <source>
        <dbReference type="RuleBase" id="RU004506"/>
    </source>
</evidence>
<evidence type="ECO:0000256" key="4">
    <source>
        <dbReference type="ARBA" id="ARBA00022679"/>
    </source>
</evidence>
<name>A0A562SDL8_9BACT</name>
<evidence type="ECO:0000256" key="6">
    <source>
        <dbReference type="ARBA" id="ARBA00050776"/>
    </source>
</evidence>
<proteinExistence type="inferred from homology"/>
<dbReference type="CDD" id="cd06453">
    <property type="entry name" value="SufS_like"/>
    <property type="match status" value="1"/>
</dbReference>
<dbReference type="AlphaFoldDB" id="A0A562SDL8"/>
<organism evidence="10 11">
    <name type="scientific">Lacibacter cauensis</name>
    <dbReference type="NCBI Taxonomy" id="510947"/>
    <lineage>
        <taxon>Bacteria</taxon>
        <taxon>Pseudomonadati</taxon>
        <taxon>Bacteroidota</taxon>
        <taxon>Chitinophagia</taxon>
        <taxon>Chitinophagales</taxon>
        <taxon>Chitinophagaceae</taxon>
        <taxon>Lacibacter</taxon>
    </lineage>
</organism>
<dbReference type="InterPro" id="IPR015424">
    <property type="entry name" value="PyrdxlP-dep_Trfase"/>
</dbReference>
<dbReference type="Gene3D" id="3.90.1150.10">
    <property type="entry name" value="Aspartate Aminotransferase, domain 1"/>
    <property type="match status" value="1"/>
</dbReference>
<evidence type="ECO:0000256" key="3">
    <source>
        <dbReference type="ARBA" id="ARBA00010447"/>
    </source>
</evidence>
<keyword evidence="5 8" id="KW-0663">Pyridoxal phosphate</keyword>
<dbReference type="Pfam" id="PF00266">
    <property type="entry name" value="Aminotran_5"/>
    <property type="match status" value="1"/>
</dbReference>
<comment type="cofactor">
    <cofactor evidence="1 7">
        <name>pyridoxal 5'-phosphate</name>
        <dbReference type="ChEBI" id="CHEBI:597326"/>
    </cofactor>
</comment>
<accession>A0A562SDL8</accession>
<protein>
    <recommendedName>
        <fullName evidence="8">Cysteine desulfurase</fullName>
        <ecNumber evidence="8">2.8.1.7</ecNumber>
    </recommendedName>
</protein>
<dbReference type="PROSITE" id="PS00595">
    <property type="entry name" value="AA_TRANSFER_CLASS_5"/>
    <property type="match status" value="1"/>
</dbReference>
<reference evidence="10 11" key="1">
    <citation type="journal article" date="2015" name="Stand. Genomic Sci.">
        <title>Genomic Encyclopedia of Bacterial and Archaeal Type Strains, Phase III: the genomes of soil and plant-associated and newly described type strains.</title>
        <authorList>
            <person name="Whitman W.B."/>
            <person name="Woyke T."/>
            <person name="Klenk H.P."/>
            <person name="Zhou Y."/>
            <person name="Lilburn T.G."/>
            <person name="Beck B.J."/>
            <person name="De Vos P."/>
            <person name="Vandamme P."/>
            <person name="Eisen J.A."/>
            <person name="Garrity G."/>
            <person name="Hugenholtz P."/>
            <person name="Kyrpides N.C."/>
        </authorList>
    </citation>
    <scope>NUCLEOTIDE SEQUENCE [LARGE SCALE GENOMIC DNA]</scope>
    <source>
        <strain evidence="10 11">CGMCC 1.7271</strain>
    </source>
</reference>
<keyword evidence="10" id="KW-0456">Lyase</keyword>
<dbReference type="GO" id="GO:0030170">
    <property type="term" value="F:pyridoxal phosphate binding"/>
    <property type="evidence" value="ECO:0007669"/>
    <property type="project" value="UniProtKB-UniRule"/>
</dbReference>
<keyword evidence="11" id="KW-1185">Reference proteome</keyword>
<dbReference type="PANTHER" id="PTHR43586:SF8">
    <property type="entry name" value="CYSTEINE DESULFURASE 1, CHLOROPLASTIC"/>
    <property type="match status" value="1"/>
</dbReference>
<dbReference type="PANTHER" id="PTHR43586">
    <property type="entry name" value="CYSTEINE DESULFURASE"/>
    <property type="match status" value="1"/>
</dbReference>
<dbReference type="GO" id="GO:0006534">
    <property type="term" value="P:cysteine metabolic process"/>
    <property type="evidence" value="ECO:0007669"/>
    <property type="project" value="UniProtKB-UniRule"/>
</dbReference>
<keyword evidence="4 8" id="KW-0808">Transferase</keyword>
<dbReference type="InterPro" id="IPR016454">
    <property type="entry name" value="Cysteine_dSase"/>
</dbReference>
<dbReference type="PIRSF" id="PIRSF005572">
    <property type="entry name" value="NifS"/>
    <property type="match status" value="1"/>
</dbReference>
<dbReference type="EC" id="2.8.1.7" evidence="8"/>
<comment type="similarity">
    <text evidence="3 8">Belongs to the class-V pyridoxal-phosphate-dependent aminotransferase family. Csd subfamily.</text>
</comment>
<dbReference type="InterPro" id="IPR015421">
    <property type="entry name" value="PyrdxlP-dep_Trfase_major"/>
</dbReference>
<dbReference type="InterPro" id="IPR010970">
    <property type="entry name" value="Cys_dSase_SufS"/>
</dbReference>
<evidence type="ECO:0000256" key="7">
    <source>
        <dbReference type="RuleBase" id="RU004504"/>
    </source>
</evidence>
<evidence type="ECO:0000313" key="10">
    <source>
        <dbReference type="EMBL" id="TWI79342.1"/>
    </source>
</evidence>
<evidence type="ECO:0000256" key="2">
    <source>
        <dbReference type="ARBA" id="ARBA00002824"/>
    </source>
</evidence>
<dbReference type="GO" id="GO:0031071">
    <property type="term" value="F:cysteine desulfurase activity"/>
    <property type="evidence" value="ECO:0007669"/>
    <property type="project" value="UniProtKB-UniRule"/>
</dbReference>
<evidence type="ECO:0000313" key="11">
    <source>
        <dbReference type="Proteomes" id="UP000316167"/>
    </source>
</evidence>
<dbReference type="InterPro" id="IPR020578">
    <property type="entry name" value="Aminotrans_V_PyrdxlP_BS"/>
</dbReference>
<dbReference type="Gene3D" id="3.40.640.10">
    <property type="entry name" value="Type I PLP-dependent aspartate aminotransferase-like (Major domain)"/>
    <property type="match status" value="1"/>
</dbReference>
<dbReference type="GO" id="GO:0016829">
    <property type="term" value="F:lyase activity"/>
    <property type="evidence" value="ECO:0007669"/>
    <property type="project" value="UniProtKB-KW"/>
</dbReference>
<evidence type="ECO:0000259" key="9">
    <source>
        <dbReference type="Pfam" id="PF00266"/>
    </source>
</evidence>
<dbReference type="EMBL" id="VLLE01000006">
    <property type="protein sequence ID" value="TWI79342.1"/>
    <property type="molecule type" value="Genomic_DNA"/>
</dbReference>
<evidence type="ECO:0000256" key="5">
    <source>
        <dbReference type="ARBA" id="ARBA00022898"/>
    </source>
</evidence>
<dbReference type="NCBIfam" id="TIGR01979">
    <property type="entry name" value="sufS"/>
    <property type="match status" value="1"/>
</dbReference>
<dbReference type="InterPro" id="IPR015422">
    <property type="entry name" value="PyrdxlP-dep_Trfase_small"/>
</dbReference>